<dbReference type="PROSITE" id="PS51257">
    <property type="entry name" value="PROKAR_LIPOPROTEIN"/>
    <property type="match status" value="1"/>
</dbReference>
<reference evidence="2 3" key="1">
    <citation type="submission" date="2017-07" db="EMBL/GenBank/DDBJ databases">
        <title>Amycolatopsis alba DSM 44262 Genome sequencing and assembly.</title>
        <authorList>
            <person name="Kaur N."/>
            <person name="Mayilraj S."/>
        </authorList>
    </citation>
    <scope>NUCLEOTIDE SEQUENCE [LARGE SCALE GENOMIC DNA]</scope>
    <source>
        <strain evidence="2 3">DSM 44262</strain>
    </source>
</reference>
<dbReference type="PROSITE" id="PS51480">
    <property type="entry name" value="DHAL"/>
    <property type="match status" value="1"/>
</dbReference>
<evidence type="ECO:0000313" key="2">
    <source>
        <dbReference type="EMBL" id="OXM39797.1"/>
    </source>
</evidence>
<organism evidence="2 3">
    <name type="scientific">Amycolatopsis alba DSM 44262</name>
    <dbReference type="NCBI Taxonomy" id="1125972"/>
    <lineage>
        <taxon>Bacteria</taxon>
        <taxon>Bacillati</taxon>
        <taxon>Actinomycetota</taxon>
        <taxon>Actinomycetes</taxon>
        <taxon>Pseudonocardiales</taxon>
        <taxon>Pseudonocardiaceae</taxon>
        <taxon>Amycolatopsis</taxon>
    </lineage>
</organism>
<dbReference type="SUPFAM" id="SSF101473">
    <property type="entry name" value="DhaL-like"/>
    <property type="match status" value="1"/>
</dbReference>
<dbReference type="AlphaFoldDB" id="A0A229QZF1"/>
<dbReference type="Gene3D" id="1.25.40.340">
    <property type="match status" value="1"/>
</dbReference>
<evidence type="ECO:0000259" key="1">
    <source>
        <dbReference type="PROSITE" id="PS51480"/>
    </source>
</evidence>
<feature type="domain" description="DhaL" evidence="1">
    <location>
        <begin position="7"/>
        <end position="61"/>
    </location>
</feature>
<sequence length="61" mass="6288">MRVLDVAAVSAWSAACVHSLSVLRPAIDGINVYPVADSDTGSNLLFTMTAARDALAEAEPG</sequence>
<dbReference type="EMBL" id="NMQU01000255">
    <property type="protein sequence ID" value="OXM39797.1"/>
    <property type="molecule type" value="Genomic_DNA"/>
</dbReference>
<accession>A0A229QZF1</accession>
<proteinExistence type="predicted"/>
<protein>
    <recommendedName>
        <fullName evidence="1">DhaL domain-containing protein</fullName>
    </recommendedName>
</protein>
<dbReference type="GO" id="GO:0006071">
    <property type="term" value="P:glycerol metabolic process"/>
    <property type="evidence" value="ECO:0007669"/>
    <property type="project" value="InterPro"/>
</dbReference>
<dbReference type="InterPro" id="IPR004007">
    <property type="entry name" value="DhaL_dom"/>
</dbReference>
<evidence type="ECO:0000313" key="3">
    <source>
        <dbReference type="Proteomes" id="UP000215563"/>
    </source>
</evidence>
<feature type="non-terminal residue" evidence="2">
    <location>
        <position position="61"/>
    </location>
</feature>
<gene>
    <name evidence="2" type="ORF">CFP75_43745</name>
</gene>
<comment type="caution">
    <text evidence="2">The sequence shown here is derived from an EMBL/GenBank/DDBJ whole genome shotgun (WGS) entry which is preliminary data.</text>
</comment>
<dbReference type="InterPro" id="IPR036117">
    <property type="entry name" value="DhaL_dom_sf"/>
</dbReference>
<name>A0A229QZF1_AMYAL</name>
<keyword evidence="3" id="KW-1185">Reference proteome</keyword>
<dbReference type="GO" id="GO:0004371">
    <property type="term" value="F:glycerone kinase activity"/>
    <property type="evidence" value="ECO:0007669"/>
    <property type="project" value="InterPro"/>
</dbReference>
<dbReference type="Proteomes" id="UP000215563">
    <property type="component" value="Unassembled WGS sequence"/>
</dbReference>